<protein>
    <recommendedName>
        <fullName evidence="5">Nucleotidyltransferase</fullName>
    </recommendedName>
</protein>
<dbReference type="InterPro" id="IPR058575">
    <property type="entry name" value="NTP_transf_8_dom"/>
</dbReference>
<dbReference type="EMBL" id="MFGW01000172">
    <property type="protein sequence ID" value="OGF62938.1"/>
    <property type="molecule type" value="Genomic_DNA"/>
</dbReference>
<gene>
    <name evidence="3" type="ORF">A2Y62_19700</name>
</gene>
<feature type="domain" description="Nucleotidyltransferase-like" evidence="1">
    <location>
        <begin position="113"/>
        <end position="269"/>
    </location>
</feature>
<accession>A0A1F5VI83</accession>
<dbReference type="InterPro" id="IPR046738">
    <property type="entry name" value="DUF6788"/>
</dbReference>
<feature type="domain" description="DUF6788" evidence="2">
    <location>
        <begin position="18"/>
        <end position="58"/>
    </location>
</feature>
<name>A0A1F5VI83_9BACT</name>
<organism evidence="3 4">
    <name type="scientific">Candidatus Fischerbacteria bacterium RBG_13_37_8</name>
    <dbReference type="NCBI Taxonomy" id="1817863"/>
    <lineage>
        <taxon>Bacteria</taxon>
        <taxon>Candidatus Fischeribacteriota</taxon>
    </lineage>
</organism>
<comment type="caution">
    <text evidence="3">The sequence shown here is derived from an EMBL/GenBank/DDBJ whole genome shotgun (WGS) entry which is preliminary data.</text>
</comment>
<dbReference type="Pfam" id="PF20586">
    <property type="entry name" value="DUF6788"/>
    <property type="match status" value="1"/>
</dbReference>
<sequence length="308" mass="36243">MRKTLEENYLYFLKELIRINNEINNLPRGSISRKKIGNSNYYYHQWREGKKVKTLFLGHIPPENLLKEIQLRKTLEKQKKEILENITVIIKAINVQKVTAEEIIKLFAQNNISFLLIGSYYLPVIKEVFKFNLPTIKTQDIDFLLKFPYHGKPVDIEYLLKPIGFTIGFYDDGSTYFTNGIFSIEFLVPEKGKGIENALSIKPLKIRAIPLRYMEMLFDQPIKIDRGEYSFFVPSPWIFAFHKILISKKRRNPSKQEKDILQAKAILREIFKKEETRQQALSCLKTLPLKWRTAIKIFLAEHFPLISN</sequence>
<evidence type="ECO:0000259" key="2">
    <source>
        <dbReference type="Pfam" id="PF20586"/>
    </source>
</evidence>
<reference evidence="3 4" key="1">
    <citation type="journal article" date="2016" name="Nat. Commun.">
        <title>Thousands of microbial genomes shed light on interconnected biogeochemical processes in an aquifer system.</title>
        <authorList>
            <person name="Anantharaman K."/>
            <person name="Brown C.T."/>
            <person name="Hug L.A."/>
            <person name="Sharon I."/>
            <person name="Castelle C.J."/>
            <person name="Probst A.J."/>
            <person name="Thomas B.C."/>
            <person name="Singh A."/>
            <person name="Wilkins M.J."/>
            <person name="Karaoz U."/>
            <person name="Brodie E.L."/>
            <person name="Williams K.H."/>
            <person name="Hubbard S.S."/>
            <person name="Banfield J.F."/>
        </authorList>
    </citation>
    <scope>NUCLEOTIDE SEQUENCE [LARGE SCALE GENOMIC DNA]</scope>
</reference>
<dbReference type="Proteomes" id="UP000178943">
    <property type="component" value="Unassembled WGS sequence"/>
</dbReference>
<evidence type="ECO:0000313" key="3">
    <source>
        <dbReference type="EMBL" id="OGF62938.1"/>
    </source>
</evidence>
<evidence type="ECO:0000313" key="4">
    <source>
        <dbReference type="Proteomes" id="UP000178943"/>
    </source>
</evidence>
<dbReference type="AlphaFoldDB" id="A0A1F5VI83"/>
<dbReference type="Pfam" id="PF12281">
    <property type="entry name" value="NTP_transf_8"/>
    <property type="match status" value="1"/>
</dbReference>
<proteinExistence type="predicted"/>
<evidence type="ECO:0000259" key="1">
    <source>
        <dbReference type="Pfam" id="PF12281"/>
    </source>
</evidence>
<evidence type="ECO:0008006" key="5">
    <source>
        <dbReference type="Google" id="ProtNLM"/>
    </source>
</evidence>